<dbReference type="Pfam" id="PF00941">
    <property type="entry name" value="FAD_binding_5"/>
    <property type="match status" value="1"/>
</dbReference>
<dbReference type="SMART" id="SM01092">
    <property type="entry name" value="CO_deh_flav_C"/>
    <property type="match status" value="1"/>
</dbReference>
<dbReference type="AlphaFoldDB" id="A0A1T4PJS9"/>
<dbReference type="PANTHER" id="PTHR42659">
    <property type="entry name" value="XANTHINE DEHYDROGENASE SUBUNIT C-RELATED"/>
    <property type="match status" value="1"/>
</dbReference>
<keyword evidence="3" id="KW-0560">Oxidoreductase</keyword>
<dbReference type="GO" id="GO:0016491">
    <property type="term" value="F:oxidoreductase activity"/>
    <property type="evidence" value="ECO:0007669"/>
    <property type="project" value="UniProtKB-KW"/>
</dbReference>
<accession>A0A1T4PJS9</accession>
<evidence type="ECO:0000256" key="2">
    <source>
        <dbReference type="ARBA" id="ARBA00022827"/>
    </source>
</evidence>
<dbReference type="InterPro" id="IPR016166">
    <property type="entry name" value="FAD-bd_PCMH"/>
</dbReference>
<dbReference type="InterPro" id="IPR002346">
    <property type="entry name" value="Mopterin_DH_FAD-bd"/>
</dbReference>
<evidence type="ECO:0000256" key="3">
    <source>
        <dbReference type="ARBA" id="ARBA00023002"/>
    </source>
</evidence>
<dbReference type="STRING" id="142842.SAMN02745118_02199"/>
<evidence type="ECO:0000313" key="5">
    <source>
        <dbReference type="EMBL" id="SJZ91752.1"/>
    </source>
</evidence>
<name>A0A1T4PJS9_9FIRM</name>
<keyword evidence="6" id="KW-1185">Reference proteome</keyword>
<dbReference type="InterPro" id="IPR036318">
    <property type="entry name" value="FAD-bd_PCMH-like_sf"/>
</dbReference>
<dbReference type="PROSITE" id="PS51387">
    <property type="entry name" value="FAD_PCMH"/>
    <property type="match status" value="1"/>
</dbReference>
<dbReference type="RefSeq" id="WP_078810646.1">
    <property type="nucleotide sequence ID" value="NZ_FUWM01000019.1"/>
</dbReference>
<dbReference type="InterPro" id="IPR036683">
    <property type="entry name" value="CO_DH_flav_C_dom_sf"/>
</dbReference>
<keyword evidence="2" id="KW-0274">FAD</keyword>
<gene>
    <name evidence="5" type="ORF">SAMN02745118_02199</name>
</gene>
<dbReference type="InterPro" id="IPR016169">
    <property type="entry name" value="FAD-bd_PCMH_sub2"/>
</dbReference>
<dbReference type="OrthoDB" id="9789842at2"/>
<dbReference type="Gene3D" id="3.30.390.50">
    <property type="entry name" value="CO dehydrogenase flavoprotein, C-terminal domain"/>
    <property type="match status" value="1"/>
</dbReference>
<feature type="domain" description="FAD-binding PCMH-type" evidence="4">
    <location>
        <begin position="1"/>
        <end position="174"/>
    </location>
</feature>
<evidence type="ECO:0000313" key="6">
    <source>
        <dbReference type="Proteomes" id="UP000190625"/>
    </source>
</evidence>
<dbReference type="SUPFAM" id="SSF55447">
    <property type="entry name" value="CO dehydrogenase flavoprotein C-terminal domain-like"/>
    <property type="match status" value="1"/>
</dbReference>
<sequence length="290" mass="31505">MAGSMYYKPTNIDEALELISREQNATFFAGGTDLMVEYFESLSQMGKIINISGIEELRGITKKEDEIQIGPLTTHQEICDSEILLELVPWLCQAAEEVGSPQIRHRGTIGGNIANASPAADTVPALIAAGATVELTGVNGKRNFDLENIFTGPGETIIDDQELITNISLPIPDDTKAGSFMKIGKRKALSISVLNGSVFLEIDREDMKFIDVRICLGSVAPVPYRARKAEEVIRGAEVTIENIEKAGQAASDEITPIDDVRGTAEYRKQVAKSAVIRLIKEATEQLEVGI</sequence>
<proteinExistence type="predicted"/>
<dbReference type="EMBL" id="FUWM01000019">
    <property type="protein sequence ID" value="SJZ91752.1"/>
    <property type="molecule type" value="Genomic_DNA"/>
</dbReference>
<evidence type="ECO:0000259" key="4">
    <source>
        <dbReference type="PROSITE" id="PS51387"/>
    </source>
</evidence>
<organism evidence="5 6">
    <name type="scientific">Selenihalanaerobacter shriftii</name>
    <dbReference type="NCBI Taxonomy" id="142842"/>
    <lineage>
        <taxon>Bacteria</taxon>
        <taxon>Bacillati</taxon>
        <taxon>Bacillota</taxon>
        <taxon>Clostridia</taxon>
        <taxon>Halanaerobiales</taxon>
        <taxon>Halobacteroidaceae</taxon>
        <taxon>Selenihalanaerobacter</taxon>
    </lineage>
</organism>
<dbReference type="PANTHER" id="PTHR42659:SF2">
    <property type="entry name" value="XANTHINE DEHYDROGENASE SUBUNIT C-RELATED"/>
    <property type="match status" value="1"/>
</dbReference>
<evidence type="ECO:0000256" key="1">
    <source>
        <dbReference type="ARBA" id="ARBA00022630"/>
    </source>
</evidence>
<dbReference type="Proteomes" id="UP000190625">
    <property type="component" value="Unassembled WGS sequence"/>
</dbReference>
<dbReference type="Pfam" id="PF03450">
    <property type="entry name" value="CO_deh_flav_C"/>
    <property type="match status" value="1"/>
</dbReference>
<dbReference type="Gene3D" id="3.30.465.10">
    <property type="match status" value="1"/>
</dbReference>
<keyword evidence="1" id="KW-0285">Flavoprotein</keyword>
<dbReference type="Gene3D" id="3.30.43.10">
    <property type="entry name" value="Uridine Diphospho-n-acetylenolpyruvylglucosamine Reductase, domain 2"/>
    <property type="match status" value="1"/>
</dbReference>
<protein>
    <submittedName>
        <fullName evidence="5">Carbon-monoxide dehydrogenase medium subunit</fullName>
    </submittedName>
</protein>
<dbReference type="InterPro" id="IPR051312">
    <property type="entry name" value="Diverse_Substr_Oxidored"/>
</dbReference>
<dbReference type="InterPro" id="IPR016167">
    <property type="entry name" value="FAD-bd_PCMH_sub1"/>
</dbReference>
<reference evidence="6" key="1">
    <citation type="submission" date="2017-02" db="EMBL/GenBank/DDBJ databases">
        <authorList>
            <person name="Varghese N."/>
            <person name="Submissions S."/>
        </authorList>
    </citation>
    <scope>NUCLEOTIDE SEQUENCE [LARGE SCALE GENOMIC DNA]</scope>
    <source>
        <strain evidence="6">ATCC BAA-73</strain>
    </source>
</reference>
<dbReference type="FunFam" id="3.30.465.10:FF:000017">
    <property type="entry name" value="Xanthine dehydrogenase, FAD binding subunit"/>
    <property type="match status" value="1"/>
</dbReference>
<dbReference type="SUPFAM" id="SSF56176">
    <property type="entry name" value="FAD-binding/transporter-associated domain-like"/>
    <property type="match status" value="1"/>
</dbReference>
<dbReference type="GO" id="GO:0071949">
    <property type="term" value="F:FAD binding"/>
    <property type="evidence" value="ECO:0007669"/>
    <property type="project" value="InterPro"/>
</dbReference>
<dbReference type="InterPro" id="IPR005107">
    <property type="entry name" value="CO_DH_flav_C"/>
</dbReference>